<reference evidence="2" key="1">
    <citation type="journal article" date="2019" name="Int. J. Syst. Evol. Microbiol.">
        <title>The Global Catalogue of Microorganisms (GCM) 10K type strain sequencing project: providing services to taxonomists for standard genome sequencing and annotation.</title>
        <authorList>
            <consortium name="The Broad Institute Genomics Platform"/>
            <consortium name="The Broad Institute Genome Sequencing Center for Infectious Disease"/>
            <person name="Wu L."/>
            <person name="Ma J."/>
        </authorList>
    </citation>
    <scope>NUCLEOTIDE SEQUENCE [LARGE SCALE GENOMIC DNA]</scope>
    <source>
        <strain evidence="2">JCM 30346</strain>
    </source>
</reference>
<dbReference type="EMBL" id="JBHSRF010000018">
    <property type="protein sequence ID" value="MFC6082604.1"/>
    <property type="molecule type" value="Genomic_DNA"/>
</dbReference>
<comment type="caution">
    <text evidence="1">The sequence shown here is derived from an EMBL/GenBank/DDBJ whole genome shotgun (WGS) entry which is preliminary data.</text>
</comment>
<evidence type="ECO:0000313" key="2">
    <source>
        <dbReference type="Proteomes" id="UP001596137"/>
    </source>
</evidence>
<gene>
    <name evidence="1" type="ORF">ACFP1K_15660</name>
</gene>
<dbReference type="RefSeq" id="WP_380753002.1">
    <property type="nucleotide sequence ID" value="NZ_JBHSRF010000018.1"/>
</dbReference>
<organism evidence="1 2">
    <name type="scientific">Sphaerisporangium aureirubrum</name>
    <dbReference type="NCBI Taxonomy" id="1544736"/>
    <lineage>
        <taxon>Bacteria</taxon>
        <taxon>Bacillati</taxon>
        <taxon>Actinomycetota</taxon>
        <taxon>Actinomycetes</taxon>
        <taxon>Streptosporangiales</taxon>
        <taxon>Streptosporangiaceae</taxon>
        <taxon>Sphaerisporangium</taxon>
    </lineage>
</organism>
<keyword evidence="2" id="KW-1185">Reference proteome</keyword>
<proteinExistence type="predicted"/>
<dbReference type="Proteomes" id="UP001596137">
    <property type="component" value="Unassembled WGS sequence"/>
</dbReference>
<sequence>MDTRGAAGPPMSLEGIDHALRRRTEERDRVGGDLLDLDAHSTHRLLTGMTPTGETGRRWDAARAASVTLWWLFDAYRRVLDQAFELRAAGKPDLGALTALLTGPSVDLKPGDVPVEKRSLLRAAGEWVTLDAALARMDRAYREVAETVAAVDEAWGALLPVLDAADAGRRAALDLASGLGAPDPDLDRLGTTLDRLRAAVSADPLGAVSRRPEMDAAAAAVASRRAALERAAGIREEYDGRARRLGERIDEVAAAEREARRVRDTVVVKIAAPALPALPDQAAALRDRLAALAAVRGRWLELAERLADLERGVEDALTRTGVITESIAGLIGRRDELRGRLTAYQAKAARLGRAEDLALAGLYGKARDLLWTAPCDLRRATVAVAEYQRAIKRIGAAG</sequence>
<accession>A0ABW1NIW0</accession>
<name>A0ABW1NIW0_9ACTN</name>
<evidence type="ECO:0000313" key="1">
    <source>
        <dbReference type="EMBL" id="MFC6082604.1"/>
    </source>
</evidence>
<protein>
    <submittedName>
        <fullName evidence="1">Uncharacterized protein</fullName>
    </submittedName>
</protein>